<dbReference type="PANTHER" id="PTHR34406:SF1">
    <property type="entry name" value="PROTEIN YCEI"/>
    <property type="match status" value="1"/>
</dbReference>
<keyword evidence="3" id="KW-1185">Reference proteome</keyword>
<dbReference type="InterPro" id="IPR007372">
    <property type="entry name" value="Lipid/polyisoprenoid-bd_YceI"/>
</dbReference>
<evidence type="ECO:0000313" key="3">
    <source>
        <dbReference type="Proteomes" id="UP000554286"/>
    </source>
</evidence>
<dbReference type="PANTHER" id="PTHR34406">
    <property type="entry name" value="PROTEIN YCEI"/>
    <property type="match status" value="1"/>
</dbReference>
<dbReference type="InterPro" id="IPR036761">
    <property type="entry name" value="TTHA0802/YceI-like_sf"/>
</dbReference>
<protein>
    <submittedName>
        <fullName evidence="2">Polyisoprenoid-binding protein YceI</fullName>
    </submittedName>
</protein>
<dbReference type="AlphaFoldDB" id="A0A7W6RBG4"/>
<evidence type="ECO:0000313" key="2">
    <source>
        <dbReference type="EMBL" id="MBB4265387.1"/>
    </source>
</evidence>
<dbReference type="RefSeq" id="WP_184043004.1">
    <property type="nucleotide sequence ID" value="NZ_JACIGK010000005.1"/>
</dbReference>
<organism evidence="2 3">
    <name type="scientific">Roseospira visakhapatnamensis</name>
    <dbReference type="NCBI Taxonomy" id="390880"/>
    <lineage>
        <taxon>Bacteria</taxon>
        <taxon>Pseudomonadati</taxon>
        <taxon>Pseudomonadota</taxon>
        <taxon>Alphaproteobacteria</taxon>
        <taxon>Rhodospirillales</taxon>
        <taxon>Rhodospirillaceae</taxon>
        <taxon>Roseospira</taxon>
    </lineage>
</organism>
<dbReference type="SUPFAM" id="SSF101874">
    <property type="entry name" value="YceI-like"/>
    <property type="match status" value="1"/>
</dbReference>
<dbReference type="SMART" id="SM00867">
    <property type="entry name" value="YceI"/>
    <property type="match status" value="1"/>
</dbReference>
<gene>
    <name evidence="2" type="ORF">GGD89_001005</name>
</gene>
<proteinExistence type="predicted"/>
<dbReference type="EMBL" id="JACIGK010000005">
    <property type="protein sequence ID" value="MBB4265387.1"/>
    <property type="molecule type" value="Genomic_DNA"/>
</dbReference>
<dbReference type="Proteomes" id="UP000554286">
    <property type="component" value="Unassembled WGS sequence"/>
</dbReference>
<dbReference type="Gene3D" id="2.40.128.110">
    <property type="entry name" value="Lipid/polyisoprenoid-binding, YceI-like"/>
    <property type="match status" value="1"/>
</dbReference>
<reference evidence="2 3" key="1">
    <citation type="submission" date="2020-08" db="EMBL/GenBank/DDBJ databases">
        <title>Genome sequencing of Purple Non-Sulfur Bacteria from various extreme environments.</title>
        <authorList>
            <person name="Mayer M."/>
        </authorList>
    </citation>
    <scope>NUCLEOTIDE SEQUENCE [LARGE SCALE GENOMIC DNA]</scope>
    <source>
        <strain evidence="2 3">JA131</strain>
    </source>
</reference>
<dbReference type="PIRSF" id="PIRSF029811">
    <property type="entry name" value="UCP029811"/>
    <property type="match status" value="1"/>
</dbReference>
<evidence type="ECO:0000259" key="1">
    <source>
        <dbReference type="SMART" id="SM00867"/>
    </source>
</evidence>
<sequence>MTFWSMTRRRSPLSHATAIAPATRPGRRLRPLLPTGPLALSLALLWTLTTAQAAHAAGWTLDPDASTLSFGSIKAGHIGEVHEFRALSGTVDDSGAVDVVIDLASVSTGIDLRDDRMRDMLFNVATFPVARITAQVPVSDLADLPVGESVERDVTAKLSLMGEAHDLPLPLAVTRLSENRILVRPLRLVMVQADDYAVAEGIEKLRAVAGLDQISMVVPATFAATFVRGE</sequence>
<feature type="domain" description="Lipid/polyisoprenoid-binding YceI-like" evidence="1">
    <location>
        <begin position="58"/>
        <end position="227"/>
    </location>
</feature>
<comment type="caution">
    <text evidence="2">The sequence shown here is derived from an EMBL/GenBank/DDBJ whole genome shotgun (WGS) entry which is preliminary data.</text>
</comment>
<name>A0A7W6RBG4_9PROT</name>
<dbReference type="Pfam" id="PF04264">
    <property type="entry name" value="YceI"/>
    <property type="match status" value="1"/>
</dbReference>
<dbReference type="InterPro" id="IPR027016">
    <property type="entry name" value="UCP029811"/>
</dbReference>
<accession>A0A7W6RBG4</accession>